<evidence type="ECO:0000313" key="2">
    <source>
        <dbReference type="Proteomes" id="UP000587760"/>
    </source>
</evidence>
<reference evidence="1 2" key="1">
    <citation type="submission" date="2020-08" db="EMBL/GenBank/DDBJ databases">
        <title>Genomic Encyclopedia of Type Strains, Phase IV (KMG-IV): sequencing the most valuable type-strain genomes for metagenomic binning, comparative biology and taxonomic classification.</title>
        <authorList>
            <person name="Goeker M."/>
        </authorList>
    </citation>
    <scope>NUCLEOTIDE SEQUENCE [LARGE SCALE GENOMIC DNA]</scope>
    <source>
        <strain evidence="1 2">DSM 2461</strain>
    </source>
</reference>
<evidence type="ECO:0000313" key="1">
    <source>
        <dbReference type="EMBL" id="MBB6482401.1"/>
    </source>
</evidence>
<keyword evidence="2" id="KW-1185">Reference proteome</keyword>
<dbReference type="EMBL" id="JACHGJ010000011">
    <property type="protein sequence ID" value="MBB6482401.1"/>
    <property type="molecule type" value="Genomic_DNA"/>
</dbReference>
<accession>A0A841RG83</accession>
<dbReference type="InterPro" id="IPR013783">
    <property type="entry name" value="Ig-like_fold"/>
</dbReference>
<protein>
    <recommendedName>
        <fullName evidence="3">Cadherin domain-containing protein</fullName>
    </recommendedName>
</protein>
<name>A0A841RG83_9SPIO</name>
<dbReference type="Gene3D" id="2.60.40.10">
    <property type="entry name" value="Immunoglobulins"/>
    <property type="match status" value="1"/>
</dbReference>
<dbReference type="PROSITE" id="PS51257">
    <property type="entry name" value="PROKAR_LIPOPROTEIN"/>
    <property type="match status" value="1"/>
</dbReference>
<comment type="caution">
    <text evidence="1">The sequence shown here is derived from an EMBL/GenBank/DDBJ whole genome shotgun (WGS) entry which is preliminary data.</text>
</comment>
<proteinExistence type="predicted"/>
<dbReference type="Proteomes" id="UP000587760">
    <property type="component" value="Unassembled WGS sequence"/>
</dbReference>
<gene>
    <name evidence="1" type="ORF">HNR50_004094</name>
</gene>
<dbReference type="AlphaFoldDB" id="A0A841RG83"/>
<sequence length="142" mass="15594">MGKTFLLFFVFFLVLTGCKNPIVPDGGDEDPASEENQAPYNIIGPSLYDYEFDYGVATSFFLETASPGSQLDPDGDSVQFDFDSLPEGFSLDLDTGEITILNPESPNNHGGDYNVIINVWTEDEFGLTSDSFEVTVFVHNPS</sequence>
<evidence type="ECO:0008006" key="3">
    <source>
        <dbReference type="Google" id="ProtNLM"/>
    </source>
</evidence>
<dbReference type="RefSeq" id="WP_184748637.1">
    <property type="nucleotide sequence ID" value="NZ_JACHGJ010000011.1"/>
</dbReference>
<organism evidence="1 2">
    <name type="scientific">Spirochaeta isovalerica</name>
    <dbReference type="NCBI Taxonomy" id="150"/>
    <lineage>
        <taxon>Bacteria</taxon>
        <taxon>Pseudomonadati</taxon>
        <taxon>Spirochaetota</taxon>
        <taxon>Spirochaetia</taxon>
        <taxon>Spirochaetales</taxon>
        <taxon>Spirochaetaceae</taxon>
        <taxon>Spirochaeta</taxon>
    </lineage>
</organism>